<dbReference type="EMBL" id="CZKA01000006">
    <property type="protein sequence ID" value="CUR54180.1"/>
    <property type="molecule type" value="Genomic_DNA"/>
</dbReference>
<feature type="region of interest" description="Disordered" evidence="1">
    <location>
        <begin position="1"/>
        <end position="68"/>
    </location>
</feature>
<name>A0A2P2BWS1_9ZZZZ</name>
<organism evidence="2">
    <name type="scientific">metagenome</name>
    <dbReference type="NCBI Taxonomy" id="256318"/>
    <lineage>
        <taxon>unclassified sequences</taxon>
        <taxon>metagenomes</taxon>
    </lineage>
</organism>
<protein>
    <submittedName>
        <fullName evidence="2">Uncharacterized protein</fullName>
    </submittedName>
</protein>
<feature type="compositionally biased region" description="Basic and acidic residues" evidence="1">
    <location>
        <begin position="15"/>
        <end position="38"/>
    </location>
</feature>
<evidence type="ECO:0000313" key="2">
    <source>
        <dbReference type="EMBL" id="CUR54180.1"/>
    </source>
</evidence>
<reference evidence="2" key="1">
    <citation type="submission" date="2015-08" db="EMBL/GenBank/DDBJ databases">
        <authorList>
            <person name="Babu N.S."/>
            <person name="Beckwith C.J."/>
            <person name="Beseler K.G."/>
            <person name="Brison A."/>
            <person name="Carone J.V."/>
            <person name="Caskin T.P."/>
            <person name="Diamond M."/>
            <person name="Durham M.E."/>
            <person name="Foxe J.M."/>
            <person name="Go M."/>
            <person name="Henderson B.A."/>
            <person name="Jones I.B."/>
            <person name="McGettigan J.A."/>
            <person name="Micheletti S.J."/>
            <person name="Nasrallah M.E."/>
            <person name="Ortiz D."/>
            <person name="Piller C.R."/>
            <person name="Privatt S.R."/>
            <person name="Schneider S.L."/>
            <person name="Sharp S."/>
            <person name="Smith T.C."/>
            <person name="Stanton J.D."/>
            <person name="Ullery H.E."/>
            <person name="Wilson R.J."/>
            <person name="Serrano M.G."/>
            <person name="Buck G."/>
            <person name="Lee V."/>
            <person name="Wang Y."/>
            <person name="Carvalho R."/>
            <person name="Voegtly L."/>
            <person name="Shi R."/>
            <person name="Duckworth R."/>
            <person name="Johnson A."/>
            <person name="Loviza R."/>
            <person name="Walstead R."/>
            <person name="Shah Z."/>
            <person name="Kiflezghi M."/>
            <person name="Wade K."/>
            <person name="Ball S.L."/>
            <person name="Bradley K.W."/>
            <person name="Asai D.J."/>
            <person name="Bowman C.A."/>
            <person name="Russell D.A."/>
            <person name="Pope W.H."/>
            <person name="Jacobs-Sera D."/>
            <person name="Hendrix R.W."/>
            <person name="Hatfull G.F."/>
        </authorList>
    </citation>
    <scope>NUCLEOTIDE SEQUENCE</scope>
</reference>
<sequence length="68" mass="7498">MSTEESPTPETGEPDADHDLPPTHPDERTPAGDPRGDELVNELVDADEPDKWDGWVGEGEPPPMRHQD</sequence>
<feature type="compositionally biased region" description="Low complexity" evidence="1">
    <location>
        <begin position="1"/>
        <end position="11"/>
    </location>
</feature>
<gene>
    <name evidence="2" type="ORF">NOCA2140003</name>
</gene>
<dbReference type="AlphaFoldDB" id="A0A2P2BWS1"/>
<proteinExistence type="predicted"/>
<accession>A0A2P2BWS1</accession>
<evidence type="ECO:0000256" key="1">
    <source>
        <dbReference type="SAM" id="MobiDB-lite"/>
    </source>
</evidence>